<dbReference type="GO" id="GO:0015297">
    <property type="term" value="F:antiporter activity"/>
    <property type="evidence" value="ECO:0007669"/>
    <property type="project" value="InterPro"/>
</dbReference>
<feature type="transmembrane region" description="Helical" evidence="7">
    <location>
        <begin position="363"/>
        <end position="383"/>
    </location>
</feature>
<dbReference type="GO" id="GO:0005886">
    <property type="term" value="C:plasma membrane"/>
    <property type="evidence" value="ECO:0007669"/>
    <property type="project" value="UniProtKB-SubCell"/>
</dbReference>
<gene>
    <name evidence="8" type="primary">mepA_1</name>
    <name evidence="8" type="ORF">GJW-30_1_03950</name>
</gene>
<comment type="subcellular location">
    <subcellularLocation>
        <location evidence="1">Cell inner membrane</location>
        <topology evidence="1">Multi-pass membrane protein</topology>
    </subcellularLocation>
</comment>
<keyword evidence="2" id="KW-0813">Transport</keyword>
<evidence type="ECO:0000256" key="3">
    <source>
        <dbReference type="ARBA" id="ARBA00022475"/>
    </source>
</evidence>
<evidence type="ECO:0000256" key="5">
    <source>
        <dbReference type="ARBA" id="ARBA00022989"/>
    </source>
</evidence>
<dbReference type="Pfam" id="PF01554">
    <property type="entry name" value="MatE"/>
    <property type="match status" value="2"/>
</dbReference>
<evidence type="ECO:0000256" key="4">
    <source>
        <dbReference type="ARBA" id="ARBA00022692"/>
    </source>
</evidence>
<keyword evidence="6 7" id="KW-0472">Membrane</keyword>
<proteinExistence type="predicted"/>
<dbReference type="GO" id="GO:0042910">
    <property type="term" value="F:xenobiotic transmembrane transporter activity"/>
    <property type="evidence" value="ECO:0007669"/>
    <property type="project" value="InterPro"/>
</dbReference>
<reference evidence="8 9" key="1">
    <citation type="submission" date="2015-08" db="EMBL/GenBank/DDBJ databases">
        <title>Investigation of the bacterial diversity of lava forest soil.</title>
        <authorList>
            <person name="Lee J.S."/>
        </authorList>
    </citation>
    <scope>NUCLEOTIDE SEQUENCE [LARGE SCALE GENOMIC DNA]</scope>
    <source>
        <strain evidence="8 9">GJW-30</strain>
    </source>
</reference>
<evidence type="ECO:0000313" key="8">
    <source>
        <dbReference type="EMBL" id="BAT61393.1"/>
    </source>
</evidence>
<feature type="transmembrane region" description="Helical" evidence="7">
    <location>
        <begin position="197"/>
        <end position="223"/>
    </location>
</feature>
<dbReference type="InterPro" id="IPR052031">
    <property type="entry name" value="Membrane_Transporter-Flippase"/>
</dbReference>
<organism evidence="8 9">
    <name type="scientific">Variibacter gotjawalensis</name>
    <dbReference type="NCBI Taxonomy" id="1333996"/>
    <lineage>
        <taxon>Bacteria</taxon>
        <taxon>Pseudomonadati</taxon>
        <taxon>Pseudomonadota</taxon>
        <taxon>Alphaproteobacteria</taxon>
        <taxon>Hyphomicrobiales</taxon>
        <taxon>Nitrobacteraceae</taxon>
        <taxon>Variibacter</taxon>
    </lineage>
</organism>
<feature type="transmembrane region" description="Helical" evidence="7">
    <location>
        <begin position="171"/>
        <end position="191"/>
    </location>
</feature>
<evidence type="ECO:0000256" key="2">
    <source>
        <dbReference type="ARBA" id="ARBA00022448"/>
    </source>
</evidence>
<name>A0A0S3PZM9_9BRAD</name>
<dbReference type="PANTHER" id="PTHR43549:SF3">
    <property type="entry name" value="MULTIDRUG RESISTANCE PROTEIN YPNP-RELATED"/>
    <property type="match status" value="1"/>
</dbReference>
<dbReference type="InterPro" id="IPR002528">
    <property type="entry name" value="MATE_fam"/>
</dbReference>
<dbReference type="EMBL" id="AP014946">
    <property type="protein sequence ID" value="BAT61393.1"/>
    <property type="molecule type" value="Genomic_DNA"/>
</dbReference>
<feature type="transmembrane region" description="Helical" evidence="7">
    <location>
        <begin position="289"/>
        <end position="309"/>
    </location>
</feature>
<keyword evidence="5 7" id="KW-1133">Transmembrane helix</keyword>
<dbReference type="OrthoDB" id="9806302at2"/>
<keyword evidence="3" id="KW-1003">Cell membrane</keyword>
<feature type="transmembrane region" description="Helical" evidence="7">
    <location>
        <begin position="321"/>
        <end position="343"/>
    </location>
</feature>
<feature type="transmembrane region" description="Helical" evidence="7">
    <location>
        <begin position="27"/>
        <end position="59"/>
    </location>
</feature>
<feature type="transmembrane region" description="Helical" evidence="7">
    <location>
        <begin position="244"/>
        <end position="269"/>
    </location>
</feature>
<dbReference type="PIRSF" id="PIRSF006603">
    <property type="entry name" value="DinF"/>
    <property type="match status" value="1"/>
</dbReference>
<dbReference type="AlphaFoldDB" id="A0A0S3PZM9"/>
<feature type="transmembrane region" description="Helical" evidence="7">
    <location>
        <begin position="390"/>
        <end position="412"/>
    </location>
</feature>
<dbReference type="InterPro" id="IPR048279">
    <property type="entry name" value="MdtK-like"/>
</dbReference>
<keyword evidence="9" id="KW-1185">Reference proteome</keyword>
<evidence type="ECO:0000313" key="9">
    <source>
        <dbReference type="Proteomes" id="UP000236884"/>
    </source>
</evidence>
<evidence type="ECO:0000256" key="7">
    <source>
        <dbReference type="SAM" id="Phobius"/>
    </source>
</evidence>
<dbReference type="PANTHER" id="PTHR43549">
    <property type="entry name" value="MULTIDRUG RESISTANCE PROTEIN YPNP-RELATED"/>
    <property type="match status" value="1"/>
</dbReference>
<sequence>MHAPIPPNPLLVDPILPTLTRLSLPNMISMLAIALVAVAETAYVGLLGTAPLAAMALVFPMVMLQQTMSAGAMGGGISSAISRALGAGLMQRAEAVAFHATVIGLGAGLAMFIAFLAGGPWIYRILGGSGDVLGQALLYSNTIFFGAVSIWLTNTFASIVRGGGNMKVPSATLLVAAALQVVLGGALGLGLGPFPRLGMLGIGLGQVIAFTAAALFLAGYLMSSRARVRLSFSQKLSREIFFDILRVGGIASLSSVQTVLTVLIVTALVSRFGDEALAGYGIGARLEFLLIPIVFAVGVACVPMVGMAVGSGNIPRARSVAWTGGLLAAIIVGVVGIVVALAPDLWGKLFTTNEAVLAAARSYFAWAGPTYFFFGLGLCLYFASQGAGKIIGPVLAQSVRLITVALGGWWLTATNAPVWQMFALVGIAMVVYGLAAAAAVYFVRWGKLA</sequence>
<accession>A0A0S3PZM9</accession>
<protein>
    <submittedName>
        <fullName evidence="8">Multidrug export protein MepA</fullName>
    </submittedName>
</protein>
<dbReference type="Proteomes" id="UP000236884">
    <property type="component" value="Chromosome"/>
</dbReference>
<feature type="transmembrane region" description="Helical" evidence="7">
    <location>
        <begin position="137"/>
        <end position="159"/>
    </location>
</feature>
<feature type="transmembrane region" description="Helical" evidence="7">
    <location>
        <begin position="96"/>
        <end position="117"/>
    </location>
</feature>
<keyword evidence="4 7" id="KW-0812">Transmembrane</keyword>
<evidence type="ECO:0000256" key="6">
    <source>
        <dbReference type="ARBA" id="ARBA00023136"/>
    </source>
</evidence>
<evidence type="ECO:0000256" key="1">
    <source>
        <dbReference type="ARBA" id="ARBA00004429"/>
    </source>
</evidence>
<feature type="transmembrane region" description="Helical" evidence="7">
    <location>
        <begin position="418"/>
        <end position="443"/>
    </location>
</feature>
<dbReference type="KEGG" id="vgo:GJW-30_1_03950"/>
<dbReference type="RefSeq" id="WP_096358098.1">
    <property type="nucleotide sequence ID" value="NZ_AP014946.1"/>
</dbReference>